<evidence type="ECO:0000259" key="3">
    <source>
        <dbReference type="Pfam" id="PF11716"/>
    </source>
</evidence>
<proteinExistence type="predicted"/>
<dbReference type="InterPro" id="IPR010872">
    <property type="entry name" value="MDMPI_C-term_domain"/>
</dbReference>
<feature type="domain" description="Mycothiol-dependent maleylpyruvate isomerase metal-binding" evidence="3">
    <location>
        <begin position="20"/>
        <end position="145"/>
    </location>
</feature>
<feature type="domain" description="MDMPI C-terminal" evidence="2">
    <location>
        <begin position="157"/>
        <end position="261"/>
    </location>
</feature>
<reference evidence="4 5" key="1">
    <citation type="submission" date="2022-10" db="EMBL/GenBank/DDBJ databases">
        <authorList>
            <person name="Xie J."/>
            <person name="Shen N."/>
        </authorList>
    </citation>
    <scope>NUCLEOTIDE SEQUENCE [LARGE SCALE GENOMIC DNA]</scope>
    <source>
        <strain evidence="4 5">DSM 41681</strain>
    </source>
</reference>
<evidence type="ECO:0000259" key="2">
    <source>
        <dbReference type="Pfam" id="PF07398"/>
    </source>
</evidence>
<dbReference type="InterPro" id="IPR017517">
    <property type="entry name" value="Maleyloyr_isom"/>
</dbReference>
<dbReference type="Pfam" id="PF11716">
    <property type="entry name" value="MDMPI_N"/>
    <property type="match status" value="1"/>
</dbReference>
<evidence type="ECO:0000313" key="5">
    <source>
        <dbReference type="Proteomes" id="UP001352223"/>
    </source>
</evidence>
<dbReference type="EMBL" id="JAOZYB010000046">
    <property type="protein sequence ID" value="MEB3960312.1"/>
    <property type="molecule type" value="Genomic_DNA"/>
</dbReference>
<dbReference type="InterPro" id="IPR034660">
    <property type="entry name" value="DinB/YfiT-like"/>
</dbReference>
<evidence type="ECO:0000256" key="1">
    <source>
        <dbReference type="SAM" id="MobiDB-lite"/>
    </source>
</evidence>
<dbReference type="PANTHER" id="PTHR40758">
    <property type="entry name" value="CONSERVED PROTEIN"/>
    <property type="match status" value="1"/>
</dbReference>
<keyword evidence="5" id="KW-1185">Reference proteome</keyword>
<dbReference type="Proteomes" id="UP001352223">
    <property type="component" value="Unassembled WGS sequence"/>
</dbReference>
<name>A0ABU6C6S7_9ACTN</name>
<accession>A0ABU6C6S7</accession>
<evidence type="ECO:0000313" key="4">
    <source>
        <dbReference type="EMBL" id="MEB3960312.1"/>
    </source>
</evidence>
<dbReference type="NCBIfam" id="TIGR03083">
    <property type="entry name" value="maleylpyruvate isomerase family mycothiol-dependent enzyme"/>
    <property type="match status" value="1"/>
</dbReference>
<dbReference type="Pfam" id="PF07398">
    <property type="entry name" value="MDMPI_C"/>
    <property type="match status" value="1"/>
</dbReference>
<dbReference type="RefSeq" id="WP_324767373.1">
    <property type="nucleotide sequence ID" value="NZ_BAAATS010000019.1"/>
</dbReference>
<comment type="caution">
    <text evidence="4">The sequence shown here is derived from an EMBL/GenBank/DDBJ whole genome shotgun (WGS) entry which is preliminary data.</text>
</comment>
<dbReference type="PANTHER" id="PTHR40758:SF1">
    <property type="entry name" value="CONSERVED PROTEIN"/>
    <property type="match status" value="1"/>
</dbReference>
<organism evidence="4 5">
    <name type="scientific">Streptomyces kunmingensis</name>
    <dbReference type="NCBI Taxonomy" id="68225"/>
    <lineage>
        <taxon>Bacteria</taxon>
        <taxon>Bacillati</taxon>
        <taxon>Actinomycetota</taxon>
        <taxon>Actinomycetes</taxon>
        <taxon>Kitasatosporales</taxon>
        <taxon>Streptomycetaceae</taxon>
        <taxon>Streptomyces</taxon>
    </lineage>
</organism>
<feature type="region of interest" description="Disordered" evidence="1">
    <location>
        <begin position="73"/>
        <end position="93"/>
    </location>
</feature>
<protein>
    <submittedName>
        <fullName evidence="4">Maleylpyruvate isomerase N-terminal domain-containing protein</fullName>
    </submittedName>
</protein>
<dbReference type="InterPro" id="IPR024344">
    <property type="entry name" value="MDMPI_metal-binding"/>
</dbReference>
<dbReference type="SUPFAM" id="SSF109854">
    <property type="entry name" value="DinB/YfiT-like putative metalloenzymes"/>
    <property type="match status" value="1"/>
</dbReference>
<gene>
    <name evidence="4" type="ORF">OKJ48_08615</name>
</gene>
<sequence>MTTSAPPPHGQLSHDRFCEEIVAQTGLLTEQLAGADLTATVPTCPDWSVRELAEHIGSAHRWAEAMVRTRAAGELSEDDVPDRAPADDGPATLGTWLDDGARRLADTLRAAGPDTPCWSWAWQHDSGFWARRMAHETVIHRADAALAAKAGYDVVPEIAADAIDEWLRIVRYVQDIDARDSAQELKAGGRTLHLHATDTAPELGAEWLIELRDEGVVWRRDHAKADVALRGPLTAVLLAFYRREPLDGGRVEVLGDRALLDFWLARASFG</sequence>
<dbReference type="GO" id="GO:0016853">
    <property type="term" value="F:isomerase activity"/>
    <property type="evidence" value="ECO:0007669"/>
    <property type="project" value="UniProtKB-KW"/>
</dbReference>
<keyword evidence="4" id="KW-0413">Isomerase</keyword>